<dbReference type="GO" id="GO:0005948">
    <property type="term" value="C:acetolactate synthase complex"/>
    <property type="evidence" value="ECO:0007669"/>
    <property type="project" value="TreeGrafter"/>
</dbReference>
<evidence type="ECO:0000256" key="4">
    <source>
        <dbReference type="RuleBase" id="RU362132"/>
    </source>
</evidence>
<dbReference type="InterPro" id="IPR012000">
    <property type="entry name" value="Thiamin_PyroP_enz_cen_dom"/>
</dbReference>
<evidence type="ECO:0000256" key="3">
    <source>
        <dbReference type="ARBA" id="ARBA00023052"/>
    </source>
</evidence>
<evidence type="ECO:0000259" key="5">
    <source>
        <dbReference type="Pfam" id="PF00205"/>
    </source>
</evidence>
<evidence type="ECO:0000313" key="9">
    <source>
        <dbReference type="Proteomes" id="UP000604475"/>
    </source>
</evidence>
<dbReference type="GO" id="GO:0009097">
    <property type="term" value="P:isoleucine biosynthetic process"/>
    <property type="evidence" value="ECO:0007669"/>
    <property type="project" value="TreeGrafter"/>
</dbReference>
<reference evidence="8" key="1">
    <citation type="submission" date="2020-12" db="EMBL/GenBank/DDBJ databases">
        <title>Genomic characterization of non-nitrogen-fixing Frankia strains.</title>
        <authorList>
            <person name="Carlos-Shanley C."/>
            <person name="Guerra T."/>
            <person name="Hahn D."/>
        </authorList>
    </citation>
    <scope>NUCLEOTIDE SEQUENCE</scope>
    <source>
        <strain evidence="8">CN6</strain>
    </source>
</reference>
<organism evidence="8 9">
    <name type="scientific">Frankia nepalensis</name>
    <dbReference type="NCBI Taxonomy" id="1836974"/>
    <lineage>
        <taxon>Bacteria</taxon>
        <taxon>Bacillati</taxon>
        <taxon>Actinomycetota</taxon>
        <taxon>Actinomycetes</taxon>
        <taxon>Frankiales</taxon>
        <taxon>Frankiaceae</taxon>
        <taxon>Frankia</taxon>
    </lineage>
</organism>
<keyword evidence="3 4" id="KW-0786">Thiamine pyrophosphate</keyword>
<evidence type="ECO:0000259" key="7">
    <source>
        <dbReference type="Pfam" id="PF02776"/>
    </source>
</evidence>
<dbReference type="Gene3D" id="3.40.50.970">
    <property type="match status" value="2"/>
</dbReference>
<dbReference type="Gene3D" id="3.40.50.1220">
    <property type="entry name" value="TPP-binding domain"/>
    <property type="match status" value="1"/>
</dbReference>
<accession>A0A937US57</accession>
<comment type="caution">
    <text evidence="8">The sequence shown here is derived from an EMBL/GenBank/DDBJ whole genome shotgun (WGS) entry which is preliminary data.</text>
</comment>
<feature type="domain" description="Thiamine pyrophosphate enzyme TPP-binding" evidence="6">
    <location>
        <begin position="389"/>
        <end position="530"/>
    </location>
</feature>
<dbReference type="InterPro" id="IPR045229">
    <property type="entry name" value="TPP_enz"/>
</dbReference>
<dbReference type="SUPFAM" id="SSF52518">
    <property type="entry name" value="Thiamin diphosphate-binding fold (THDP-binding)"/>
    <property type="match status" value="2"/>
</dbReference>
<dbReference type="InterPro" id="IPR012001">
    <property type="entry name" value="Thiamin_PyroP_enz_TPP-bd_dom"/>
</dbReference>
<dbReference type="InterPro" id="IPR029035">
    <property type="entry name" value="DHS-like_NAD/FAD-binding_dom"/>
</dbReference>
<dbReference type="CDD" id="cd00568">
    <property type="entry name" value="TPP_enzymes"/>
    <property type="match status" value="1"/>
</dbReference>
<dbReference type="InterPro" id="IPR029061">
    <property type="entry name" value="THDP-binding"/>
</dbReference>
<protein>
    <submittedName>
        <fullName evidence="8">Thiamine pyrophosphate-binding protein</fullName>
    </submittedName>
</protein>
<dbReference type="RefSeq" id="WP_203002629.1">
    <property type="nucleotide sequence ID" value="NZ_JADWYU010000150.1"/>
</dbReference>
<keyword evidence="9" id="KW-1185">Reference proteome</keyword>
<feature type="domain" description="Thiamine pyrophosphate enzyme N-terminal TPP-binding" evidence="7">
    <location>
        <begin position="1"/>
        <end position="109"/>
    </location>
</feature>
<dbReference type="PANTHER" id="PTHR18968">
    <property type="entry name" value="THIAMINE PYROPHOSPHATE ENZYMES"/>
    <property type="match status" value="1"/>
</dbReference>
<evidence type="ECO:0000259" key="6">
    <source>
        <dbReference type="Pfam" id="PF02775"/>
    </source>
</evidence>
<dbReference type="SUPFAM" id="SSF52467">
    <property type="entry name" value="DHS-like NAD/FAD-binding domain"/>
    <property type="match status" value="1"/>
</dbReference>
<dbReference type="GO" id="GO:0050660">
    <property type="term" value="F:flavin adenine dinucleotide binding"/>
    <property type="evidence" value="ECO:0007669"/>
    <property type="project" value="TreeGrafter"/>
</dbReference>
<comment type="cofactor">
    <cofactor evidence="1">
        <name>thiamine diphosphate</name>
        <dbReference type="ChEBI" id="CHEBI:58937"/>
    </cofactor>
</comment>
<name>A0A937US57_9ACTN</name>
<sequence>MKVYEAVARAILDEGTRTAFSLLGDANMELVASLRALGLADIRQSRHESATVAEAEGYARASGTPAVCSVTCGPGLANALLSLTSAVRSRAPIVLVTGAPSRDDSTNLQRFDHHGVAKLAGAAYQTVGSPDAVLDAVRSAFRTARTGSIPVVLDVDIDIQNSDYPWDYAYEPSTVGLTPRQRPWPDELVLRAAVERLRAAERPVVLAGEGAVAAGAADALRALAERAGALLAVTLPARGLFHPDPFNIGVAGLFSSPVAGELLAEADCVVAVGASLNYFTTEGGYLFPNAAVIQVDVASQVTMSTGRSADVYLLADARVGAEKLLEALRGDPPRTGYRTPEVARMIRDRPIDASTPELEPGTADPREVCEELERRLPEVAGLVIGGGHFWAFPIMHMARRYEPQLFGYHFGAIGQGLPLALGAAAARPDRPVVLVEGDGSLLMNAGELEGLARRGTRVLALILNDQAYGAEFHKLRAKGFEPDLGANPPTDIAAVARAFGCPGAVITDAKELGPLVDEFLAGTGPMLIDCRISRNVISAPYRRMHFGLEH</sequence>
<dbReference type="GO" id="GO:0030976">
    <property type="term" value="F:thiamine pyrophosphate binding"/>
    <property type="evidence" value="ECO:0007669"/>
    <property type="project" value="InterPro"/>
</dbReference>
<dbReference type="Pfam" id="PF02776">
    <property type="entry name" value="TPP_enzyme_N"/>
    <property type="match status" value="1"/>
</dbReference>
<dbReference type="InterPro" id="IPR000399">
    <property type="entry name" value="TPP-bd_CS"/>
</dbReference>
<feature type="domain" description="Thiamine pyrophosphate enzyme central" evidence="5">
    <location>
        <begin position="191"/>
        <end position="323"/>
    </location>
</feature>
<dbReference type="GO" id="GO:0009099">
    <property type="term" value="P:L-valine biosynthetic process"/>
    <property type="evidence" value="ECO:0007669"/>
    <property type="project" value="TreeGrafter"/>
</dbReference>
<dbReference type="CDD" id="cd07035">
    <property type="entry name" value="TPP_PYR_POX_like"/>
    <property type="match status" value="1"/>
</dbReference>
<dbReference type="GO" id="GO:0000287">
    <property type="term" value="F:magnesium ion binding"/>
    <property type="evidence" value="ECO:0007669"/>
    <property type="project" value="InterPro"/>
</dbReference>
<dbReference type="Pfam" id="PF00205">
    <property type="entry name" value="TPP_enzyme_M"/>
    <property type="match status" value="1"/>
</dbReference>
<dbReference type="EMBL" id="JAEACQ010000295">
    <property type="protein sequence ID" value="MBL7632102.1"/>
    <property type="molecule type" value="Genomic_DNA"/>
</dbReference>
<proteinExistence type="inferred from homology"/>
<dbReference type="PROSITE" id="PS00187">
    <property type="entry name" value="TPP_ENZYMES"/>
    <property type="match status" value="1"/>
</dbReference>
<dbReference type="Pfam" id="PF02775">
    <property type="entry name" value="TPP_enzyme_C"/>
    <property type="match status" value="1"/>
</dbReference>
<dbReference type="Proteomes" id="UP000604475">
    <property type="component" value="Unassembled WGS sequence"/>
</dbReference>
<evidence type="ECO:0000313" key="8">
    <source>
        <dbReference type="EMBL" id="MBL7632102.1"/>
    </source>
</evidence>
<gene>
    <name evidence="8" type="ORF">I7412_34110</name>
</gene>
<dbReference type="AlphaFoldDB" id="A0A937US57"/>
<dbReference type="PANTHER" id="PTHR18968:SF13">
    <property type="entry name" value="ACETOLACTATE SYNTHASE CATALYTIC SUBUNIT, MITOCHONDRIAL"/>
    <property type="match status" value="1"/>
</dbReference>
<dbReference type="GO" id="GO:0003984">
    <property type="term" value="F:acetolactate synthase activity"/>
    <property type="evidence" value="ECO:0007669"/>
    <property type="project" value="TreeGrafter"/>
</dbReference>
<evidence type="ECO:0000256" key="2">
    <source>
        <dbReference type="ARBA" id="ARBA00007812"/>
    </source>
</evidence>
<dbReference type="InterPro" id="IPR011766">
    <property type="entry name" value="TPP_enzyme_TPP-bd"/>
</dbReference>
<comment type="similarity">
    <text evidence="2 4">Belongs to the TPP enzyme family.</text>
</comment>
<evidence type="ECO:0000256" key="1">
    <source>
        <dbReference type="ARBA" id="ARBA00001964"/>
    </source>
</evidence>